<name>A0ABP0V1T0_9BRYO</name>
<protein>
    <submittedName>
        <fullName evidence="1">Uncharacterized protein</fullName>
    </submittedName>
</protein>
<proteinExistence type="predicted"/>
<accession>A0ABP0V1T0</accession>
<dbReference type="Proteomes" id="UP001497512">
    <property type="component" value="Chromosome 8"/>
</dbReference>
<sequence>MRVARATTLLCKSGMMMAFEFEQVSTPQRESNVLSRDRILELHNNCIKLAAENFNPMHAKKNVETKEVVAYQFGKGWKKSVYECLKIVQKFSKCAVQFD</sequence>
<evidence type="ECO:0000313" key="2">
    <source>
        <dbReference type="Proteomes" id="UP001497512"/>
    </source>
</evidence>
<gene>
    <name evidence="1" type="ORF">CSSPTR1EN2_LOCUS22741</name>
</gene>
<keyword evidence="2" id="KW-1185">Reference proteome</keyword>
<dbReference type="EMBL" id="OZ019900">
    <property type="protein sequence ID" value="CAK9235487.1"/>
    <property type="molecule type" value="Genomic_DNA"/>
</dbReference>
<evidence type="ECO:0000313" key="1">
    <source>
        <dbReference type="EMBL" id="CAK9235487.1"/>
    </source>
</evidence>
<organism evidence="1 2">
    <name type="scientific">Sphagnum troendelagicum</name>
    <dbReference type="NCBI Taxonomy" id="128251"/>
    <lineage>
        <taxon>Eukaryota</taxon>
        <taxon>Viridiplantae</taxon>
        <taxon>Streptophyta</taxon>
        <taxon>Embryophyta</taxon>
        <taxon>Bryophyta</taxon>
        <taxon>Sphagnophytina</taxon>
        <taxon>Sphagnopsida</taxon>
        <taxon>Sphagnales</taxon>
        <taxon>Sphagnaceae</taxon>
        <taxon>Sphagnum</taxon>
    </lineage>
</organism>
<reference evidence="1" key="1">
    <citation type="submission" date="2024-02" db="EMBL/GenBank/DDBJ databases">
        <authorList>
            <consortium name="ELIXIR-Norway"/>
            <consortium name="Elixir Norway"/>
        </authorList>
    </citation>
    <scope>NUCLEOTIDE SEQUENCE</scope>
</reference>